<dbReference type="PANTHER" id="PTHR40943">
    <property type="entry name" value="CYTOPLASMIC PROTEIN-RELATED"/>
    <property type="match status" value="1"/>
</dbReference>
<reference evidence="2 3" key="1">
    <citation type="submission" date="2016-07" db="EMBL/GenBank/DDBJ databases">
        <title>Draft Genome Sequence of Oceanisphaera psychrotolerans, isolated from coastal sediment samples.</title>
        <authorList>
            <person name="Zhuo S."/>
            <person name="Ruan Z."/>
        </authorList>
    </citation>
    <scope>NUCLEOTIDE SEQUENCE [LARGE SCALE GENOMIC DNA]</scope>
    <source>
        <strain evidence="2 3">LAM-WHM-ZC</strain>
    </source>
</reference>
<dbReference type="RefSeq" id="WP_071472864.1">
    <property type="nucleotide sequence ID" value="NZ_MDKE01000022.1"/>
</dbReference>
<dbReference type="InterPro" id="IPR008579">
    <property type="entry name" value="UGlyAH_Cupin_dom"/>
</dbReference>
<dbReference type="SUPFAM" id="SSF51182">
    <property type="entry name" value="RmlC-like cupins"/>
    <property type="match status" value="1"/>
</dbReference>
<evidence type="ECO:0000259" key="1">
    <source>
        <dbReference type="Pfam" id="PF05899"/>
    </source>
</evidence>
<dbReference type="Proteomes" id="UP000243073">
    <property type="component" value="Unassembled WGS sequence"/>
</dbReference>
<dbReference type="InterPro" id="IPR014710">
    <property type="entry name" value="RmlC-like_jellyroll"/>
</dbReference>
<accession>A0A1J4QGI4</accession>
<comment type="caution">
    <text evidence="2">The sequence shown here is derived from an EMBL/GenBank/DDBJ whole genome shotgun (WGS) entry which is preliminary data.</text>
</comment>
<proteinExistence type="predicted"/>
<organism evidence="2 3">
    <name type="scientific">Oceanisphaera psychrotolerans</name>
    <dbReference type="NCBI Taxonomy" id="1414654"/>
    <lineage>
        <taxon>Bacteria</taxon>
        <taxon>Pseudomonadati</taxon>
        <taxon>Pseudomonadota</taxon>
        <taxon>Gammaproteobacteria</taxon>
        <taxon>Aeromonadales</taxon>
        <taxon>Aeromonadaceae</taxon>
        <taxon>Oceanisphaera</taxon>
    </lineage>
</organism>
<dbReference type="PANTHER" id="PTHR40943:SF2">
    <property type="entry name" value="(S)-UREIDOGLYCINE AMINOHYDROLASE CUPIN DOMAIN-CONTAINING PROTEIN"/>
    <property type="match status" value="1"/>
</dbReference>
<evidence type="ECO:0000313" key="2">
    <source>
        <dbReference type="EMBL" id="OIN09196.1"/>
    </source>
</evidence>
<dbReference type="InterPro" id="IPR011051">
    <property type="entry name" value="RmlC_Cupin_sf"/>
</dbReference>
<dbReference type="Gene3D" id="2.60.120.10">
    <property type="entry name" value="Jelly Rolls"/>
    <property type="match status" value="1"/>
</dbReference>
<protein>
    <submittedName>
        <fullName evidence="2">Cupin</fullName>
    </submittedName>
</protein>
<dbReference type="CDD" id="cd02227">
    <property type="entry name" value="cupin_TM1112-like"/>
    <property type="match status" value="1"/>
</dbReference>
<dbReference type="EMBL" id="MDKE01000022">
    <property type="protein sequence ID" value="OIN09196.1"/>
    <property type="molecule type" value="Genomic_DNA"/>
</dbReference>
<feature type="domain" description="(S)-ureidoglycine aminohydrolase cupin" evidence="1">
    <location>
        <begin position="39"/>
        <end position="111"/>
    </location>
</feature>
<dbReference type="STRING" id="1414654.BFR47_02715"/>
<dbReference type="OrthoDB" id="9799053at2"/>
<dbReference type="AlphaFoldDB" id="A0A1J4QGI4"/>
<gene>
    <name evidence="2" type="ORF">BFR47_02715</name>
</gene>
<sequence length="114" mass="13012">MSNKITVLRDTQPEVLLDATKWEKLSGDPHTVNLNAYQSEDGSKLMGTWMCTPGKWAVNYTKWEYCDFREGYCILTPEGGEPIHLKAGDIFVVEPGFQGTWEVVETVRKYFVFA</sequence>
<evidence type="ECO:0000313" key="3">
    <source>
        <dbReference type="Proteomes" id="UP000243073"/>
    </source>
</evidence>
<name>A0A1J4QGI4_9GAMM</name>
<dbReference type="Pfam" id="PF05899">
    <property type="entry name" value="Cupin_3"/>
    <property type="match status" value="1"/>
</dbReference>
<keyword evidence="3" id="KW-1185">Reference proteome</keyword>